<dbReference type="GeneID" id="92081297"/>
<dbReference type="RefSeq" id="XP_066694931.1">
    <property type="nucleotide sequence ID" value="XM_066848235.1"/>
</dbReference>
<evidence type="ECO:0000256" key="3">
    <source>
        <dbReference type="ARBA" id="ARBA00022833"/>
    </source>
</evidence>
<dbReference type="Gene3D" id="4.10.1000.10">
    <property type="entry name" value="Zinc finger, CCCH-type"/>
    <property type="match status" value="1"/>
</dbReference>
<evidence type="ECO:0000256" key="4">
    <source>
        <dbReference type="PROSITE-ProRule" id="PRU00723"/>
    </source>
</evidence>
<evidence type="ECO:0000256" key="2">
    <source>
        <dbReference type="ARBA" id="ARBA00022771"/>
    </source>
</evidence>
<dbReference type="PROSITE" id="PS50103">
    <property type="entry name" value="ZF_C3H1"/>
    <property type="match status" value="1"/>
</dbReference>
<proteinExistence type="predicted"/>
<evidence type="ECO:0000256" key="1">
    <source>
        <dbReference type="ARBA" id="ARBA00022723"/>
    </source>
</evidence>
<keyword evidence="1 4" id="KW-0479">Metal-binding</keyword>
<dbReference type="InterPro" id="IPR000571">
    <property type="entry name" value="Znf_CCCH"/>
</dbReference>
<evidence type="ECO:0000313" key="8">
    <source>
        <dbReference type="Proteomes" id="UP001391051"/>
    </source>
</evidence>
<dbReference type="Proteomes" id="UP001391051">
    <property type="component" value="Unassembled WGS sequence"/>
</dbReference>
<dbReference type="SUPFAM" id="SSF90229">
    <property type="entry name" value="CCCH zinc finger"/>
    <property type="match status" value="1"/>
</dbReference>
<feature type="domain" description="C3H1-type" evidence="6">
    <location>
        <begin position="33"/>
        <end position="60"/>
    </location>
</feature>
<keyword evidence="2 4" id="KW-0863">Zinc-finger</keyword>
<evidence type="ECO:0000256" key="5">
    <source>
        <dbReference type="SAM" id="MobiDB-lite"/>
    </source>
</evidence>
<accession>A0ABR1PYU4</accession>
<feature type="region of interest" description="Disordered" evidence="5">
    <location>
        <begin position="77"/>
        <end position="134"/>
    </location>
</feature>
<reference evidence="7 8" key="1">
    <citation type="submission" date="2023-01" db="EMBL/GenBank/DDBJ databases">
        <title>Analysis of 21 Apiospora genomes using comparative genomics revels a genus with tremendous synthesis potential of carbohydrate active enzymes and secondary metabolites.</title>
        <authorList>
            <person name="Sorensen T."/>
        </authorList>
    </citation>
    <scope>NUCLEOTIDE SEQUENCE [LARGE SCALE GENOMIC DNA]</scope>
    <source>
        <strain evidence="7 8">CBS 24483</strain>
    </source>
</reference>
<evidence type="ECO:0000313" key="7">
    <source>
        <dbReference type="EMBL" id="KAK7942900.1"/>
    </source>
</evidence>
<sequence>MTRFRRDSNKFPRKITNVFGIPAGPDSYRPESQEPQKECRFWKKGHCRFANLCKYAHPPRTPENTLRWEREELLKKERQHKKAEYGQQVPQQDTSSLFAVKPTSSFHAQPQRPEGMFAGFGPVPPPDRDGDVHM</sequence>
<dbReference type="InterPro" id="IPR036855">
    <property type="entry name" value="Znf_CCCH_sf"/>
</dbReference>
<keyword evidence="8" id="KW-1185">Reference proteome</keyword>
<evidence type="ECO:0000259" key="6">
    <source>
        <dbReference type="PROSITE" id="PS50103"/>
    </source>
</evidence>
<name>A0ABR1PYU4_9PEZI</name>
<feature type="compositionally biased region" description="Polar residues" evidence="5">
    <location>
        <begin position="88"/>
        <end position="108"/>
    </location>
</feature>
<comment type="caution">
    <text evidence="7">The sequence shown here is derived from an EMBL/GenBank/DDBJ whole genome shotgun (WGS) entry which is preliminary data.</text>
</comment>
<gene>
    <name evidence="7" type="ORF">PG986_012013</name>
</gene>
<feature type="zinc finger region" description="C3H1-type" evidence="4">
    <location>
        <begin position="33"/>
        <end position="60"/>
    </location>
</feature>
<dbReference type="EMBL" id="JAQQWE010000008">
    <property type="protein sequence ID" value="KAK7942900.1"/>
    <property type="molecule type" value="Genomic_DNA"/>
</dbReference>
<dbReference type="Pfam" id="PF00642">
    <property type="entry name" value="zf-CCCH"/>
    <property type="match status" value="1"/>
</dbReference>
<organism evidence="7 8">
    <name type="scientific">Apiospora aurea</name>
    <dbReference type="NCBI Taxonomy" id="335848"/>
    <lineage>
        <taxon>Eukaryota</taxon>
        <taxon>Fungi</taxon>
        <taxon>Dikarya</taxon>
        <taxon>Ascomycota</taxon>
        <taxon>Pezizomycotina</taxon>
        <taxon>Sordariomycetes</taxon>
        <taxon>Xylariomycetidae</taxon>
        <taxon>Amphisphaeriales</taxon>
        <taxon>Apiosporaceae</taxon>
        <taxon>Apiospora</taxon>
    </lineage>
</organism>
<dbReference type="SMART" id="SM00356">
    <property type="entry name" value="ZnF_C3H1"/>
    <property type="match status" value="1"/>
</dbReference>
<protein>
    <recommendedName>
        <fullName evidence="6">C3H1-type domain-containing protein</fullName>
    </recommendedName>
</protein>
<keyword evidence="3 4" id="KW-0862">Zinc</keyword>